<organism evidence="1 2">
    <name type="scientific">Araneus ventricosus</name>
    <name type="common">Orbweaver spider</name>
    <name type="synonym">Epeira ventricosa</name>
    <dbReference type="NCBI Taxonomy" id="182803"/>
    <lineage>
        <taxon>Eukaryota</taxon>
        <taxon>Metazoa</taxon>
        <taxon>Ecdysozoa</taxon>
        <taxon>Arthropoda</taxon>
        <taxon>Chelicerata</taxon>
        <taxon>Arachnida</taxon>
        <taxon>Araneae</taxon>
        <taxon>Araneomorphae</taxon>
        <taxon>Entelegynae</taxon>
        <taxon>Araneoidea</taxon>
        <taxon>Araneidae</taxon>
        <taxon>Araneus</taxon>
    </lineage>
</organism>
<dbReference type="InterPro" id="IPR036397">
    <property type="entry name" value="RNaseH_sf"/>
</dbReference>
<dbReference type="GO" id="GO:0003676">
    <property type="term" value="F:nucleic acid binding"/>
    <property type="evidence" value="ECO:0007669"/>
    <property type="project" value="InterPro"/>
</dbReference>
<dbReference type="EMBL" id="BGPR01000431">
    <property type="protein sequence ID" value="GBM19833.1"/>
    <property type="molecule type" value="Genomic_DNA"/>
</dbReference>
<dbReference type="Proteomes" id="UP000499080">
    <property type="component" value="Unassembled WGS sequence"/>
</dbReference>
<evidence type="ECO:0000313" key="1">
    <source>
        <dbReference type="EMBL" id="GBM19833.1"/>
    </source>
</evidence>
<name>A0A4Y2DSK9_ARAVE</name>
<gene>
    <name evidence="1" type="ORF">AVEN_86169_1</name>
</gene>
<accession>A0A4Y2DSK9</accession>
<keyword evidence="2" id="KW-1185">Reference proteome</keyword>
<dbReference type="AlphaFoldDB" id="A0A4Y2DSK9"/>
<evidence type="ECO:0000313" key="2">
    <source>
        <dbReference type="Proteomes" id="UP000499080"/>
    </source>
</evidence>
<sequence length="187" mass="21617">MIFFLQTLEEASWRSEFHNRFRSSTSRLDVAHDLDADFLCSGFNTLELVPADLPKREAFALQFLVPMEVDNAWPWNILWTDEDHLHLQGSGNNQNCRIWARENPFQMQLLPLHSQTATVVVIGPSNPVTCTVNGTCYESLLRNKNSAADHNCPSYEKEIFLYQKSVNYENFPNNDFRTAEYTKEPLL</sequence>
<dbReference type="Gene3D" id="3.30.420.10">
    <property type="entry name" value="Ribonuclease H-like superfamily/Ribonuclease H"/>
    <property type="match status" value="1"/>
</dbReference>
<dbReference type="OrthoDB" id="6432521at2759"/>
<reference evidence="1 2" key="1">
    <citation type="journal article" date="2019" name="Sci. Rep.">
        <title>Orb-weaving spider Araneus ventricosus genome elucidates the spidroin gene catalogue.</title>
        <authorList>
            <person name="Kono N."/>
            <person name="Nakamura H."/>
            <person name="Ohtoshi R."/>
            <person name="Moran D.A.P."/>
            <person name="Shinohara A."/>
            <person name="Yoshida Y."/>
            <person name="Fujiwara M."/>
            <person name="Mori M."/>
            <person name="Tomita M."/>
            <person name="Arakawa K."/>
        </authorList>
    </citation>
    <scope>NUCLEOTIDE SEQUENCE [LARGE SCALE GENOMIC DNA]</scope>
</reference>
<comment type="caution">
    <text evidence="1">The sequence shown here is derived from an EMBL/GenBank/DDBJ whole genome shotgun (WGS) entry which is preliminary data.</text>
</comment>
<proteinExistence type="predicted"/>
<protein>
    <submittedName>
        <fullName evidence="1">Uncharacterized protein</fullName>
    </submittedName>
</protein>